<dbReference type="WBParaSite" id="maker-uti_cns_0009078-snap-gene-0.3-mRNA-1">
    <property type="protein sequence ID" value="maker-uti_cns_0009078-snap-gene-0.3-mRNA-1"/>
    <property type="gene ID" value="maker-uti_cns_0009078-snap-gene-0.3"/>
</dbReference>
<dbReference type="InterPro" id="IPR018252">
    <property type="entry name" value="Annexin_repeat_CS"/>
</dbReference>
<dbReference type="SUPFAM" id="SSF47874">
    <property type="entry name" value="Annexin"/>
    <property type="match status" value="1"/>
</dbReference>
<dbReference type="PANTHER" id="PTHR10502:SF102">
    <property type="entry name" value="ANNEXIN B11"/>
    <property type="match status" value="1"/>
</dbReference>
<evidence type="ECO:0000313" key="13">
    <source>
        <dbReference type="WBParaSite" id="maker-uti_cns_0005939-snap-gene-0.3-mRNA-1"/>
    </source>
</evidence>
<evidence type="ECO:0000256" key="5">
    <source>
        <dbReference type="ARBA" id="ARBA00022837"/>
    </source>
</evidence>
<dbReference type="GO" id="GO:0001786">
    <property type="term" value="F:phosphatidylserine binding"/>
    <property type="evidence" value="ECO:0007669"/>
    <property type="project" value="TreeGrafter"/>
</dbReference>
<protein>
    <recommendedName>
        <fullName evidence="10 11">Annexin</fullName>
    </recommendedName>
</protein>
<dbReference type="FunFam" id="1.10.220.10:FF:000004">
    <property type="entry name" value="Annexin"/>
    <property type="match status" value="1"/>
</dbReference>
<dbReference type="GO" id="GO:0005886">
    <property type="term" value="C:plasma membrane"/>
    <property type="evidence" value="ECO:0007669"/>
    <property type="project" value="TreeGrafter"/>
</dbReference>
<dbReference type="FunFam" id="1.10.220.10:FF:000003">
    <property type="entry name" value="Annexin"/>
    <property type="match status" value="1"/>
</dbReference>
<comment type="function">
    <text evidence="8">Involved in reproduction of the worm. Involved in host-parasite interaction. Delivered into the host cell by means of parasite exosomes. Binds to acidic phospholipid membranes in a calcium-dependent manner in vitro. Causes aggregation of liposomes in the presence of calcium, but not in its absence. Likely to promote membrane fusion. May provide structural integrity within the tegument.</text>
</comment>
<evidence type="ECO:0000256" key="1">
    <source>
        <dbReference type="ARBA" id="ARBA00004340"/>
    </source>
</evidence>
<dbReference type="GO" id="GO:0043657">
    <property type="term" value="C:host cell"/>
    <property type="evidence" value="ECO:0007669"/>
    <property type="project" value="UniProtKB-SubCell"/>
</dbReference>
<dbReference type="Proteomes" id="UP000095280">
    <property type="component" value="Unplaced"/>
</dbReference>
<evidence type="ECO:0000256" key="3">
    <source>
        <dbReference type="ARBA" id="ARBA00007831"/>
    </source>
</evidence>
<proteinExistence type="inferred from homology"/>
<evidence type="ECO:0000256" key="8">
    <source>
        <dbReference type="ARBA" id="ARBA00059330"/>
    </source>
</evidence>
<keyword evidence="12" id="KW-1185">Reference proteome</keyword>
<comment type="subcellular location">
    <subcellularLocation>
        <location evidence="1">Host cell</location>
    </subcellularLocation>
    <subcellularLocation>
        <location evidence="2">Secreted</location>
        <location evidence="2">Extracellular exosome</location>
    </subcellularLocation>
    <subcellularLocation>
        <location evidence="9">Tegument</location>
    </subcellularLocation>
</comment>
<dbReference type="PROSITE" id="PS51897">
    <property type="entry name" value="ANNEXIN_2"/>
    <property type="match status" value="4"/>
</dbReference>
<dbReference type="GO" id="GO:0005737">
    <property type="term" value="C:cytoplasm"/>
    <property type="evidence" value="ECO:0007669"/>
    <property type="project" value="TreeGrafter"/>
</dbReference>
<dbReference type="InterPro" id="IPR018502">
    <property type="entry name" value="Annexin_repeat"/>
</dbReference>
<dbReference type="OrthoDB" id="37886at2759"/>
<dbReference type="PRINTS" id="PR00196">
    <property type="entry name" value="ANNEXIN"/>
</dbReference>
<dbReference type="GO" id="GO:0005576">
    <property type="term" value="C:extracellular region"/>
    <property type="evidence" value="ECO:0007669"/>
    <property type="project" value="UniProtKB-SubCell"/>
</dbReference>
<evidence type="ECO:0000256" key="10">
    <source>
        <dbReference type="ARBA" id="ARBA00077076"/>
    </source>
</evidence>
<dbReference type="AlphaFoldDB" id="A0A1I8HFI1"/>
<dbReference type="GO" id="GO:0005634">
    <property type="term" value="C:nucleus"/>
    <property type="evidence" value="ECO:0007669"/>
    <property type="project" value="TreeGrafter"/>
</dbReference>
<comment type="domain">
    <text evidence="11">A pair of annexin repeats may form one binding site for calcium and phospholipid.</text>
</comment>
<evidence type="ECO:0000256" key="9">
    <source>
        <dbReference type="ARBA" id="ARBA00060393"/>
    </source>
</evidence>
<evidence type="ECO:0000313" key="12">
    <source>
        <dbReference type="Proteomes" id="UP000095280"/>
    </source>
</evidence>
<sequence>MALSQINQTFDPLADAEKLHKAMKGLGTDEKAIIDVMAHRPSHQRAEIAKAFKTSYGKDLKSAFKSELSGNFHKVCKGLCDYLCDYDAACIRRAIKGAGTDEDALVDIMSMRNNHQIRAIKASYSQKFRRDMEADVRSDVSGDFSRVLIGLMMANRDESTGPVNPEIVTKDVQALYEAGEKRMGTEESTFNRIMCTRSLPHIAAVSAEYARSHKRSLKDAISSETSGNYRNLLLSIVSFATDPVAHVATLLYHSMRGIGTNDRRLQRVIISQCESDLPAIKAAFQRLHSKGLGDMIRSDTSGDYRKVLLALIGEA</sequence>
<keyword evidence="5 11" id="KW-0106">Calcium</keyword>
<dbReference type="STRING" id="282301.A0A1I8HFI1"/>
<evidence type="ECO:0000256" key="7">
    <source>
        <dbReference type="ARBA" id="ARBA00023302"/>
    </source>
</evidence>
<comment type="similarity">
    <text evidence="3 11">Belongs to the annexin family.</text>
</comment>
<dbReference type="WBParaSite" id="maker-uti_cns_0008897-snap-gene-0.6-mRNA-1">
    <property type="protein sequence ID" value="maker-uti_cns_0008897-snap-gene-0.6-mRNA-1"/>
    <property type="gene ID" value="maker-uti_cns_0008897-snap-gene-0.6"/>
</dbReference>
<dbReference type="PANTHER" id="PTHR10502">
    <property type="entry name" value="ANNEXIN"/>
    <property type="match status" value="1"/>
</dbReference>
<keyword evidence="7 11" id="KW-0111">Calcium/phospholipid-binding</keyword>
<evidence type="ECO:0000256" key="2">
    <source>
        <dbReference type="ARBA" id="ARBA00004550"/>
    </source>
</evidence>
<evidence type="ECO:0000256" key="6">
    <source>
        <dbReference type="ARBA" id="ARBA00023216"/>
    </source>
</evidence>
<keyword evidence="4 11" id="KW-0677">Repeat</keyword>
<dbReference type="Gene3D" id="1.10.220.10">
    <property type="entry name" value="Annexin"/>
    <property type="match status" value="4"/>
</dbReference>
<dbReference type="SMART" id="SM00335">
    <property type="entry name" value="ANX"/>
    <property type="match status" value="4"/>
</dbReference>
<dbReference type="WBParaSite" id="maker-uti_cns_0005939-snap-gene-0.3-mRNA-1">
    <property type="protein sequence ID" value="maker-uti_cns_0005939-snap-gene-0.3-mRNA-1"/>
    <property type="gene ID" value="maker-uti_cns_0005939-snap-gene-0.3"/>
</dbReference>
<dbReference type="GO" id="GO:0005509">
    <property type="term" value="F:calcium ion binding"/>
    <property type="evidence" value="ECO:0007669"/>
    <property type="project" value="InterPro"/>
</dbReference>
<evidence type="ECO:0000256" key="4">
    <source>
        <dbReference type="ARBA" id="ARBA00022737"/>
    </source>
</evidence>
<organism evidence="12 13">
    <name type="scientific">Macrostomum lignano</name>
    <dbReference type="NCBI Taxonomy" id="282301"/>
    <lineage>
        <taxon>Eukaryota</taxon>
        <taxon>Metazoa</taxon>
        <taxon>Spiralia</taxon>
        <taxon>Lophotrochozoa</taxon>
        <taxon>Platyhelminthes</taxon>
        <taxon>Rhabditophora</taxon>
        <taxon>Macrostomorpha</taxon>
        <taxon>Macrostomida</taxon>
        <taxon>Macrostomidae</taxon>
        <taxon>Macrostomum</taxon>
    </lineage>
</organism>
<dbReference type="Pfam" id="PF00191">
    <property type="entry name" value="Annexin"/>
    <property type="match status" value="4"/>
</dbReference>
<dbReference type="FunFam" id="1.10.220.10:FF:000001">
    <property type="entry name" value="Annexin"/>
    <property type="match status" value="1"/>
</dbReference>
<evidence type="ECO:0000313" key="14">
    <source>
        <dbReference type="WBParaSite" id="maker-uti_cns_0008897-snap-gene-0.6-mRNA-1"/>
    </source>
</evidence>
<dbReference type="FunFam" id="1.10.220.10:FF:000002">
    <property type="entry name" value="Annexin"/>
    <property type="match status" value="1"/>
</dbReference>
<dbReference type="GO" id="GO:0012506">
    <property type="term" value="C:vesicle membrane"/>
    <property type="evidence" value="ECO:0007669"/>
    <property type="project" value="TreeGrafter"/>
</dbReference>
<dbReference type="GO" id="GO:0005544">
    <property type="term" value="F:calcium-dependent phospholipid binding"/>
    <property type="evidence" value="ECO:0007669"/>
    <property type="project" value="UniProtKB-KW"/>
</dbReference>
<reference evidence="13 14" key="1">
    <citation type="submission" date="2016-11" db="UniProtKB">
        <authorList>
            <consortium name="WormBaseParasite"/>
        </authorList>
    </citation>
    <scope>IDENTIFICATION</scope>
</reference>
<name>A0A1I8HFI1_9PLAT</name>
<dbReference type="PROSITE" id="PS00223">
    <property type="entry name" value="ANNEXIN_1"/>
    <property type="match status" value="2"/>
</dbReference>
<evidence type="ECO:0000256" key="11">
    <source>
        <dbReference type="RuleBase" id="RU003540"/>
    </source>
</evidence>
<dbReference type="InterPro" id="IPR001464">
    <property type="entry name" value="Annexin"/>
</dbReference>
<accession>A0A1I8HFI1</accession>
<dbReference type="InterPro" id="IPR037104">
    <property type="entry name" value="Annexin_sf"/>
</dbReference>
<keyword evidence="6 11" id="KW-0041">Annexin</keyword>